<name>A0ABQ4UR96_9HYPH</name>
<keyword evidence="10" id="KW-1185">Reference proteome</keyword>
<keyword evidence="4 7" id="KW-0812">Transmembrane</keyword>
<dbReference type="Pfam" id="PF07690">
    <property type="entry name" value="MFS_1"/>
    <property type="match status" value="1"/>
</dbReference>
<keyword evidence="5 7" id="KW-1133">Transmembrane helix</keyword>
<feature type="transmembrane region" description="Helical" evidence="7">
    <location>
        <begin position="288"/>
        <end position="307"/>
    </location>
</feature>
<comment type="subcellular location">
    <subcellularLocation>
        <location evidence="1">Cell membrane</location>
        <topology evidence="1">Multi-pass membrane protein</topology>
    </subcellularLocation>
</comment>
<evidence type="ECO:0000256" key="3">
    <source>
        <dbReference type="ARBA" id="ARBA00022475"/>
    </source>
</evidence>
<reference evidence="9" key="2">
    <citation type="submission" date="2021-08" db="EMBL/GenBank/DDBJ databases">
        <authorList>
            <person name="Tani A."/>
            <person name="Ola A."/>
            <person name="Ogura Y."/>
            <person name="Katsura K."/>
            <person name="Hayashi T."/>
        </authorList>
    </citation>
    <scope>NUCLEOTIDE SEQUENCE</scope>
    <source>
        <strain evidence="9">DSM 14458</strain>
    </source>
</reference>
<evidence type="ECO:0000256" key="2">
    <source>
        <dbReference type="ARBA" id="ARBA00022448"/>
    </source>
</evidence>
<reference evidence="9" key="1">
    <citation type="journal article" date="2021" name="Front. Microbiol.">
        <title>Comprehensive Comparative Genomics and Phenotyping of Methylobacterium Species.</title>
        <authorList>
            <person name="Alessa O."/>
            <person name="Ogura Y."/>
            <person name="Fujitani Y."/>
            <person name="Takami H."/>
            <person name="Hayashi T."/>
            <person name="Sahin N."/>
            <person name="Tani A."/>
        </authorList>
    </citation>
    <scope>NUCLEOTIDE SEQUENCE</scope>
    <source>
        <strain evidence="9">DSM 14458</strain>
    </source>
</reference>
<dbReference type="NCBIfam" id="TIGR00711">
    <property type="entry name" value="efflux_EmrB"/>
    <property type="match status" value="1"/>
</dbReference>
<dbReference type="InterPro" id="IPR036259">
    <property type="entry name" value="MFS_trans_sf"/>
</dbReference>
<dbReference type="PANTHER" id="PTHR23501">
    <property type="entry name" value="MAJOR FACILITATOR SUPERFAMILY"/>
    <property type="match status" value="1"/>
</dbReference>
<dbReference type="InterPro" id="IPR004638">
    <property type="entry name" value="EmrB-like"/>
</dbReference>
<dbReference type="Gene3D" id="1.20.1250.20">
    <property type="entry name" value="MFS general substrate transporter like domains"/>
    <property type="match status" value="1"/>
</dbReference>
<evidence type="ECO:0000259" key="8">
    <source>
        <dbReference type="PROSITE" id="PS50850"/>
    </source>
</evidence>
<dbReference type="InterPro" id="IPR011701">
    <property type="entry name" value="MFS"/>
</dbReference>
<dbReference type="Proteomes" id="UP001055093">
    <property type="component" value="Unassembled WGS sequence"/>
</dbReference>
<evidence type="ECO:0000256" key="7">
    <source>
        <dbReference type="SAM" id="Phobius"/>
    </source>
</evidence>
<feature type="transmembrane region" description="Helical" evidence="7">
    <location>
        <begin position="147"/>
        <end position="167"/>
    </location>
</feature>
<feature type="transmembrane region" description="Helical" evidence="7">
    <location>
        <begin position="173"/>
        <end position="196"/>
    </location>
</feature>
<keyword evidence="2" id="KW-0813">Transport</keyword>
<dbReference type="PROSITE" id="PS50850">
    <property type="entry name" value="MFS"/>
    <property type="match status" value="1"/>
</dbReference>
<dbReference type="PANTHER" id="PTHR23501:SF174">
    <property type="entry name" value="MULTIDRUG EXPORT PROTEIN EMRB-RELATED"/>
    <property type="match status" value="1"/>
</dbReference>
<comment type="caution">
    <text evidence="9">The sequence shown here is derived from an EMBL/GenBank/DDBJ whole genome shotgun (WGS) entry which is preliminary data.</text>
</comment>
<feature type="transmembrane region" description="Helical" evidence="7">
    <location>
        <begin position="20"/>
        <end position="47"/>
    </location>
</feature>
<gene>
    <name evidence="9" type="primary">emrB</name>
    <name evidence="9" type="ORF">BGCPKDLD_0111</name>
</gene>
<feature type="transmembrane region" description="Helical" evidence="7">
    <location>
        <begin position="59"/>
        <end position="80"/>
    </location>
</feature>
<organism evidence="9 10">
    <name type="scientific">Methylorubrum suomiense</name>
    <dbReference type="NCBI Taxonomy" id="144191"/>
    <lineage>
        <taxon>Bacteria</taxon>
        <taxon>Pseudomonadati</taxon>
        <taxon>Pseudomonadota</taxon>
        <taxon>Alphaproteobacteria</taxon>
        <taxon>Hyphomicrobiales</taxon>
        <taxon>Methylobacteriaceae</taxon>
        <taxon>Methylorubrum</taxon>
    </lineage>
</organism>
<feature type="transmembrane region" description="Helical" evidence="7">
    <location>
        <begin position="216"/>
        <end position="235"/>
    </location>
</feature>
<dbReference type="EMBL" id="BPRE01000001">
    <property type="protein sequence ID" value="GJE73547.1"/>
    <property type="molecule type" value="Genomic_DNA"/>
</dbReference>
<feature type="transmembrane region" description="Helical" evidence="7">
    <location>
        <begin position="113"/>
        <end position="135"/>
    </location>
</feature>
<dbReference type="Gene3D" id="1.20.1720.10">
    <property type="entry name" value="Multidrug resistance protein D"/>
    <property type="match status" value="1"/>
</dbReference>
<feature type="transmembrane region" description="Helical" evidence="7">
    <location>
        <begin position="383"/>
        <end position="401"/>
    </location>
</feature>
<proteinExistence type="predicted"/>
<keyword evidence="6 7" id="KW-0472">Membrane</keyword>
<feature type="transmembrane region" description="Helical" evidence="7">
    <location>
        <begin position="247"/>
        <end position="268"/>
    </location>
</feature>
<feature type="transmembrane region" description="Helical" evidence="7">
    <location>
        <begin position="313"/>
        <end position="338"/>
    </location>
</feature>
<dbReference type="CDD" id="cd17503">
    <property type="entry name" value="MFS_LmrB_MDR_like"/>
    <property type="match status" value="1"/>
</dbReference>
<feature type="transmembrane region" description="Helical" evidence="7">
    <location>
        <begin position="496"/>
        <end position="520"/>
    </location>
</feature>
<evidence type="ECO:0000313" key="10">
    <source>
        <dbReference type="Proteomes" id="UP001055093"/>
    </source>
</evidence>
<evidence type="ECO:0000256" key="5">
    <source>
        <dbReference type="ARBA" id="ARBA00022989"/>
    </source>
</evidence>
<accession>A0ABQ4UR96</accession>
<evidence type="ECO:0000313" key="9">
    <source>
        <dbReference type="EMBL" id="GJE73547.1"/>
    </source>
</evidence>
<dbReference type="InterPro" id="IPR020846">
    <property type="entry name" value="MFS_dom"/>
</dbReference>
<evidence type="ECO:0000256" key="6">
    <source>
        <dbReference type="ARBA" id="ARBA00023136"/>
    </source>
</evidence>
<sequence length="533" mass="57007">MSAATAADGTATAAGGHNPWIIAVVVALATFMEVLDTTIANVALRYISGGLAVGPDEAAWVVTSYLVANAVTLTASSFLAKRYGRKAFFLWSVGVFTLSSILCGFAWSLESLLFFRVLQGLGGGGMAPLAQSILADSFPPEKRGQAFALYGVAIVVAPAIGPTIGGWLSDNASWHWCFLINGPIGLGALCLMYWVIEDPPKAVAERRRLREQGVRFDLVGFLLVATFLGALEVVLDEGQRKDWFGSNLIVTFALIAGLAFAAMIPWLLTRDNPVVDLRLIGRRQFGACFLVMLATGAILISTTQFLPQLTQELYGYTATLSGLVLGPGGAVTVVMMFVAGRLSGFIQPKWLIATGACVIAVGMLDLTRLNGQSSFSFFMWSRIYIGIGLPMIFLSITSASYQGIDKGRTDQASALINVARNVGGSIGVCIAQNTLAYRQQFHQSRLGEHVSSVEPAYRETLGQATAYFSQRGFAGPDAERQALAWIAQQLQTQVALWAYIDVFKVLSIMAMTAVPLALLLKSTKPGGQAPVGH</sequence>
<keyword evidence="3" id="KW-1003">Cell membrane</keyword>
<feature type="domain" description="Major facilitator superfamily (MFS) profile" evidence="8">
    <location>
        <begin position="22"/>
        <end position="525"/>
    </location>
</feature>
<dbReference type="SUPFAM" id="SSF103473">
    <property type="entry name" value="MFS general substrate transporter"/>
    <property type="match status" value="1"/>
</dbReference>
<feature type="transmembrane region" description="Helical" evidence="7">
    <location>
        <begin position="87"/>
        <end position="107"/>
    </location>
</feature>
<dbReference type="RefSeq" id="WP_238307373.1">
    <property type="nucleotide sequence ID" value="NZ_BPRE01000001.1"/>
</dbReference>
<evidence type="ECO:0000256" key="4">
    <source>
        <dbReference type="ARBA" id="ARBA00022692"/>
    </source>
</evidence>
<protein>
    <submittedName>
        <fullName evidence="9">Multidrug export protein EmrB</fullName>
    </submittedName>
</protein>
<feature type="transmembrane region" description="Helical" evidence="7">
    <location>
        <begin position="350"/>
        <end position="371"/>
    </location>
</feature>
<evidence type="ECO:0000256" key="1">
    <source>
        <dbReference type="ARBA" id="ARBA00004651"/>
    </source>
</evidence>
<dbReference type="PRINTS" id="PR01036">
    <property type="entry name" value="TCRTETB"/>
</dbReference>